<dbReference type="SUPFAM" id="SSF56349">
    <property type="entry name" value="DNA breaking-rejoining enzymes"/>
    <property type="match status" value="1"/>
</dbReference>
<feature type="compositionally biased region" description="Basic and acidic residues" evidence="3">
    <location>
        <begin position="442"/>
        <end position="456"/>
    </location>
</feature>
<dbReference type="InterPro" id="IPR011010">
    <property type="entry name" value="DNA_brk_join_enz"/>
</dbReference>
<feature type="region of interest" description="Disordered" evidence="3">
    <location>
        <begin position="180"/>
        <end position="201"/>
    </location>
</feature>
<dbReference type="EMBL" id="BAAANB010000003">
    <property type="protein sequence ID" value="GAA2025437.1"/>
    <property type="molecule type" value="Genomic_DNA"/>
</dbReference>
<evidence type="ECO:0000313" key="5">
    <source>
        <dbReference type="EMBL" id="GAA2025437.1"/>
    </source>
</evidence>
<dbReference type="PROSITE" id="PS51898">
    <property type="entry name" value="TYR_RECOMBINASE"/>
    <property type="match status" value="1"/>
</dbReference>
<evidence type="ECO:0000259" key="4">
    <source>
        <dbReference type="PROSITE" id="PS51898"/>
    </source>
</evidence>
<feature type="region of interest" description="Disordered" evidence="3">
    <location>
        <begin position="442"/>
        <end position="483"/>
    </location>
</feature>
<proteinExistence type="predicted"/>
<name>A0ABN2U1A2_9MICO</name>
<dbReference type="InterPro" id="IPR002104">
    <property type="entry name" value="Integrase_catalytic"/>
</dbReference>
<gene>
    <name evidence="5" type="ORF">GCM10009740_13860</name>
</gene>
<reference evidence="5 6" key="1">
    <citation type="journal article" date="2019" name="Int. J. Syst. Evol. Microbiol.">
        <title>The Global Catalogue of Microorganisms (GCM) 10K type strain sequencing project: providing services to taxonomists for standard genome sequencing and annotation.</title>
        <authorList>
            <consortium name="The Broad Institute Genomics Platform"/>
            <consortium name="The Broad Institute Genome Sequencing Center for Infectious Disease"/>
            <person name="Wu L."/>
            <person name="Ma J."/>
        </authorList>
    </citation>
    <scope>NUCLEOTIDE SEQUENCE [LARGE SCALE GENOMIC DNA]</scope>
    <source>
        <strain evidence="5 6">JCM 14283</strain>
    </source>
</reference>
<protein>
    <recommendedName>
        <fullName evidence="4">Tyr recombinase domain-containing protein</fullName>
    </recommendedName>
</protein>
<sequence>MKDMSRKAHLVSPSGLVHVFPPTPGNPYWRAEWRDAFGRRRQTHVGRSSEDALRKAAEVERRLLAASEVAANARFTRDLLDAYKKAGMEPARGKRTTSRAPWSDGYSTRVGRLLSKDVYATLGSVPLRKLSKHQVRGQLARCASLAEANSLRSILSAAVGYGVAKGFLRDDQARACDVDLPDLPSSSRRQRQIPVQGESPDFVSSEMIPTDAMIAALAEAKVTYRLWSGLVHVLAYAGLRVHEALSLTADDVLHGPQDTTVLRVNKQLVELTGGGIRLTPPKNGKARSALVIDITPTDFPLAAWLWERARAARREQRDGLNPDALIFPSSRGRTYWRLRNLRARQFVPAAEAAGWPYTKTTWEARFRAKDALVITQTPGRLWQHPIHALRHRYATTALEVWGWSSSEVCVNGGWASPEFVWKHYVGVAKDASVTAARKQREATQRRLVEVGPHRPDSPAPFSGYVTSPNDRPALPGEEVAAND</sequence>
<evidence type="ECO:0000313" key="6">
    <source>
        <dbReference type="Proteomes" id="UP001501285"/>
    </source>
</evidence>
<accession>A0ABN2U1A2</accession>
<keyword evidence="2" id="KW-0233">DNA recombination</keyword>
<evidence type="ECO:0000256" key="3">
    <source>
        <dbReference type="SAM" id="MobiDB-lite"/>
    </source>
</evidence>
<feature type="domain" description="Tyr recombinase" evidence="4">
    <location>
        <begin position="198"/>
        <end position="437"/>
    </location>
</feature>
<comment type="caution">
    <text evidence="5">The sequence shown here is derived from an EMBL/GenBank/DDBJ whole genome shotgun (WGS) entry which is preliminary data.</text>
</comment>
<organism evidence="5 6">
    <name type="scientific">Terrabacter terrae</name>
    <dbReference type="NCBI Taxonomy" id="318434"/>
    <lineage>
        <taxon>Bacteria</taxon>
        <taxon>Bacillati</taxon>
        <taxon>Actinomycetota</taxon>
        <taxon>Actinomycetes</taxon>
        <taxon>Micrococcales</taxon>
        <taxon>Intrasporangiaceae</taxon>
        <taxon>Terrabacter</taxon>
    </lineage>
</organism>
<dbReference type="Gene3D" id="1.10.150.130">
    <property type="match status" value="1"/>
</dbReference>
<dbReference type="Gene3D" id="1.10.443.10">
    <property type="entry name" value="Intergrase catalytic core"/>
    <property type="match status" value="1"/>
</dbReference>
<dbReference type="InterPro" id="IPR010998">
    <property type="entry name" value="Integrase_recombinase_N"/>
</dbReference>
<evidence type="ECO:0000256" key="2">
    <source>
        <dbReference type="ARBA" id="ARBA00023172"/>
    </source>
</evidence>
<keyword evidence="6" id="KW-1185">Reference proteome</keyword>
<keyword evidence="1" id="KW-0238">DNA-binding</keyword>
<dbReference type="InterPro" id="IPR013762">
    <property type="entry name" value="Integrase-like_cat_sf"/>
</dbReference>
<dbReference type="Proteomes" id="UP001501285">
    <property type="component" value="Unassembled WGS sequence"/>
</dbReference>
<evidence type="ECO:0000256" key="1">
    <source>
        <dbReference type="ARBA" id="ARBA00023125"/>
    </source>
</evidence>